<dbReference type="EMBL" id="JARPRR010000026">
    <property type="protein sequence ID" value="MDG0955635.1"/>
    <property type="molecule type" value="Genomic_DNA"/>
</dbReference>
<accession>A0AAJ1NEW7</accession>
<dbReference type="Proteomes" id="UP001216801">
    <property type="component" value="Unassembled WGS sequence"/>
</dbReference>
<gene>
    <name evidence="1" type="ORF">P6U19_23935</name>
</gene>
<dbReference type="RefSeq" id="WP_277617044.1">
    <property type="nucleotide sequence ID" value="NZ_JARPRP010000028.1"/>
</dbReference>
<evidence type="ECO:0000313" key="1">
    <source>
        <dbReference type="EMBL" id="MDG0955635.1"/>
    </source>
</evidence>
<evidence type="ECO:0000313" key="2">
    <source>
        <dbReference type="Proteomes" id="UP001216801"/>
    </source>
</evidence>
<organism evidence="1 2">
    <name type="scientific">Bacillus paranthracis</name>
    <dbReference type="NCBI Taxonomy" id="2026186"/>
    <lineage>
        <taxon>Bacteria</taxon>
        <taxon>Bacillati</taxon>
        <taxon>Bacillota</taxon>
        <taxon>Bacilli</taxon>
        <taxon>Bacillales</taxon>
        <taxon>Bacillaceae</taxon>
        <taxon>Bacillus</taxon>
        <taxon>Bacillus cereus group</taxon>
    </lineage>
</organism>
<comment type="caution">
    <text evidence="1">The sequence shown here is derived from an EMBL/GenBank/DDBJ whole genome shotgun (WGS) entry which is preliminary data.</text>
</comment>
<dbReference type="AlphaFoldDB" id="A0AAJ1NEW7"/>
<protein>
    <submittedName>
        <fullName evidence="1">Uncharacterized protein</fullName>
    </submittedName>
</protein>
<sequence length="199" mass="23850">MIDIWERLEIDEHEENSNLTIINLISLFISMKNEGVPANLFEDVVIQKLDWNADFYSYNGFNPYTELVEGILKCTGYIEEFTVREYQECEANELFEGDFDEPIILVFIPLPLGYEMNDIKNVFADRVIQFKDDVDNEFNNEFAFVMCSQYQYFDVFTWIELFEVVYFIKKVQQEKENFNFSLYKEEIVGRTYFDNLFKN</sequence>
<reference evidence="1" key="1">
    <citation type="submission" date="2023-03" db="EMBL/GenBank/DDBJ databases">
        <title>Genetic diversity of Bacillus cereus sensu lato isolates from Slovenia.</title>
        <authorList>
            <person name="Abdelli M."/>
        </authorList>
    </citation>
    <scope>NUCLEOTIDE SEQUENCE</scope>
    <source>
        <strain evidence="1">SIBC39</strain>
    </source>
</reference>
<proteinExistence type="predicted"/>
<name>A0AAJ1NEW7_9BACI</name>